<reference evidence="1 2" key="1">
    <citation type="journal article" date="2013" name="Genome Announc.">
        <title>Draft Genome Sequence of Staphylococcus simulans UMC-CNS-990, Isolated from a Case of Chronic Bovine Mastitis.</title>
        <authorList>
            <person name="Calcutt M.J."/>
            <person name="Foecking M.F."/>
            <person name="Hsieh H.Y."/>
            <person name="Perry J."/>
            <person name="Stewart G.C."/>
            <person name="Middleton J.R."/>
        </authorList>
    </citation>
    <scope>NUCLEOTIDE SEQUENCE [LARGE SCALE GENOMIC DNA]</scope>
    <source>
        <strain evidence="1 2">UMC-CNS-990</strain>
    </source>
</reference>
<proteinExistence type="predicted"/>
<accession>A0ABN0P9V7</accession>
<comment type="caution">
    <text evidence="1">The sequence shown here is derived from an EMBL/GenBank/DDBJ whole genome shotgun (WGS) entry which is preliminary data.</text>
</comment>
<dbReference type="EMBL" id="AXDY01000015">
    <property type="protein sequence ID" value="ERS92383.1"/>
    <property type="molecule type" value="Genomic_DNA"/>
</dbReference>
<organism evidence="1 2">
    <name type="scientific">Staphylococcus simulans UMC-CNS-990</name>
    <dbReference type="NCBI Taxonomy" id="1405498"/>
    <lineage>
        <taxon>Bacteria</taxon>
        <taxon>Bacillati</taxon>
        <taxon>Bacillota</taxon>
        <taxon>Bacilli</taxon>
        <taxon>Bacillales</taxon>
        <taxon>Staphylococcaceae</taxon>
        <taxon>Staphylococcus</taxon>
    </lineage>
</organism>
<dbReference type="Proteomes" id="UP000017131">
    <property type="component" value="Unassembled WGS sequence"/>
</dbReference>
<gene>
    <name evidence="1" type="ORF">SSIM_12275</name>
</gene>
<sequence length="83" mass="9807">MINKFSRHKCVFYFLFFNLFNTTKNGVISSVKNNAEIKFAYKLNSIGNIKSNKDCKTKNEIKKYIKDKKTFKNKTPFQQILSQ</sequence>
<name>A0ABN0P9V7_STASI</name>
<evidence type="ECO:0000313" key="1">
    <source>
        <dbReference type="EMBL" id="ERS92383.1"/>
    </source>
</evidence>
<keyword evidence="2" id="KW-1185">Reference proteome</keyword>
<evidence type="ECO:0000313" key="2">
    <source>
        <dbReference type="Proteomes" id="UP000017131"/>
    </source>
</evidence>
<protein>
    <submittedName>
        <fullName evidence="1">Uncharacterized protein</fullName>
    </submittedName>
</protein>